<protein>
    <submittedName>
        <fullName evidence="8">DoxX family protein</fullName>
    </submittedName>
</protein>
<feature type="transmembrane region" description="Helical" evidence="7">
    <location>
        <begin position="45"/>
        <end position="65"/>
    </location>
</feature>
<evidence type="ECO:0000256" key="3">
    <source>
        <dbReference type="ARBA" id="ARBA00022475"/>
    </source>
</evidence>
<comment type="caution">
    <text evidence="8">The sequence shown here is derived from an EMBL/GenBank/DDBJ whole genome shotgun (WGS) entry which is preliminary data.</text>
</comment>
<evidence type="ECO:0000256" key="6">
    <source>
        <dbReference type="ARBA" id="ARBA00023136"/>
    </source>
</evidence>
<dbReference type="InterPro" id="IPR032808">
    <property type="entry name" value="DoxX"/>
</dbReference>
<accession>A0A4U2Z2U9</accession>
<keyword evidence="6 7" id="KW-0472">Membrane</keyword>
<keyword evidence="4 7" id="KW-0812">Transmembrane</keyword>
<evidence type="ECO:0000313" key="8">
    <source>
        <dbReference type="EMBL" id="TKI68467.1"/>
    </source>
</evidence>
<dbReference type="OrthoDB" id="280866at2"/>
<evidence type="ECO:0000256" key="5">
    <source>
        <dbReference type="ARBA" id="ARBA00022989"/>
    </source>
</evidence>
<evidence type="ECO:0000256" key="7">
    <source>
        <dbReference type="SAM" id="Phobius"/>
    </source>
</evidence>
<keyword evidence="3" id="KW-1003">Cell membrane</keyword>
<dbReference type="EMBL" id="SZPX01000008">
    <property type="protein sequence ID" value="TKI68467.1"/>
    <property type="molecule type" value="Genomic_DNA"/>
</dbReference>
<evidence type="ECO:0000313" key="9">
    <source>
        <dbReference type="Proteomes" id="UP000309561"/>
    </source>
</evidence>
<dbReference type="Pfam" id="PF07681">
    <property type="entry name" value="DoxX"/>
    <property type="match status" value="1"/>
</dbReference>
<evidence type="ECO:0000256" key="1">
    <source>
        <dbReference type="ARBA" id="ARBA00004651"/>
    </source>
</evidence>
<feature type="transmembrane region" description="Helical" evidence="7">
    <location>
        <begin position="72"/>
        <end position="93"/>
    </location>
</feature>
<feature type="transmembrane region" description="Helical" evidence="7">
    <location>
        <begin position="105"/>
        <end position="124"/>
    </location>
</feature>
<keyword evidence="5 7" id="KW-1133">Transmembrane helix</keyword>
<dbReference type="GO" id="GO:0005886">
    <property type="term" value="C:plasma membrane"/>
    <property type="evidence" value="ECO:0007669"/>
    <property type="project" value="UniProtKB-SubCell"/>
</dbReference>
<comment type="similarity">
    <text evidence="2">Belongs to the DoxX family.</text>
</comment>
<dbReference type="PANTHER" id="PTHR33452">
    <property type="entry name" value="OXIDOREDUCTASE CATD-RELATED"/>
    <property type="match status" value="1"/>
</dbReference>
<comment type="subcellular location">
    <subcellularLocation>
        <location evidence="1">Cell membrane</location>
        <topology evidence="1">Multi-pass membrane protein</topology>
    </subcellularLocation>
</comment>
<name>A0A4U2Z2U9_9BACT</name>
<dbReference type="InterPro" id="IPR051907">
    <property type="entry name" value="DoxX-like_oxidoreductase"/>
</dbReference>
<dbReference type="AlphaFoldDB" id="A0A4U2Z2U9"/>
<dbReference type="RefSeq" id="WP_137015115.1">
    <property type="nucleotide sequence ID" value="NZ_SZPX01000008.1"/>
</dbReference>
<organism evidence="8 9">
    <name type="scientific">Sulfurimonas crateris</name>
    <dbReference type="NCBI Taxonomy" id="2574727"/>
    <lineage>
        <taxon>Bacteria</taxon>
        <taxon>Pseudomonadati</taxon>
        <taxon>Campylobacterota</taxon>
        <taxon>Epsilonproteobacteria</taxon>
        <taxon>Campylobacterales</taxon>
        <taxon>Sulfurimonadaceae</taxon>
        <taxon>Sulfurimonas</taxon>
    </lineage>
</organism>
<dbReference type="Proteomes" id="UP000309561">
    <property type="component" value="Unassembled WGS sequence"/>
</dbReference>
<gene>
    <name evidence="8" type="ORF">FCU45_10665</name>
</gene>
<feature type="transmembrane region" description="Helical" evidence="7">
    <location>
        <begin position="12"/>
        <end position="33"/>
    </location>
</feature>
<sequence length="127" mass="13629">MTNDAAKLILRLTVGIMMLFHGLDKIINGIGGVKYLTASAGVPEFLAYGVYVGEIVVPILILLGAYARIASLVLAFNMVLAIFLAYGNSLFALGKHGAPVFELPFLYLIMSILIFMLGSGKYALNSK</sequence>
<evidence type="ECO:0000256" key="2">
    <source>
        <dbReference type="ARBA" id="ARBA00006679"/>
    </source>
</evidence>
<reference evidence="8 9" key="1">
    <citation type="submission" date="2019-04" db="EMBL/GenBank/DDBJ databases">
        <title>Sulfurimonas crateris sp. nov. a facultative anaerobic sulfur-oxidizing chemolithautotrophic bacterium isolated from a terrestrial mud vulcano.</title>
        <authorList>
            <person name="Ratnikova N.M."/>
            <person name="Slobodkin A.I."/>
            <person name="Merkel A.Y."/>
            <person name="Novikov A."/>
            <person name="Bonch-Osmolovskaya E.A."/>
            <person name="Slobodkina G.B."/>
        </authorList>
    </citation>
    <scope>NUCLEOTIDE SEQUENCE [LARGE SCALE GENOMIC DNA]</scope>
    <source>
        <strain evidence="8 9">SN118</strain>
    </source>
</reference>
<evidence type="ECO:0000256" key="4">
    <source>
        <dbReference type="ARBA" id="ARBA00022692"/>
    </source>
</evidence>
<keyword evidence="9" id="KW-1185">Reference proteome</keyword>
<dbReference type="PANTHER" id="PTHR33452:SF1">
    <property type="entry name" value="INNER MEMBRANE PROTEIN YPHA-RELATED"/>
    <property type="match status" value="1"/>
</dbReference>
<proteinExistence type="inferred from homology"/>